<keyword evidence="2" id="KW-1185">Reference proteome</keyword>
<accession>A0A0V1IJG0</accession>
<dbReference type="EMBL" id="JYDW01004277">
    <property type="protein sequence ID" value="KRZ22357.1"/>
    <property type="molecule type" value="Genomic_DNA"/>
</dbReference>
<organism evidence="1 2">
    <name type="scientific">Trichinella nativa</name>
    <dbReference type="NCBI Taxonomy" id="6335"/>
    <lineage>
        <taxon>Eukaryota</taxon>
        <taxon>Metazoa</taxon>
        <taxon>Ecdysozoa</taxon>
        <taxon>Nematoda</taxon>
        <taxon>Enoplea</taxon>
        <taxon>Dorylaimia</taxon>
        <taxon>Trichinellida</taxon>
        <taxon>Trichinellidae</taxon>
        <taxon>Trichinella</taxon>
    </lineage>
</organism>
<dbReference type="Proteomes" id="UP000054721">
    <property type="component" value="Unassembled WGS sequence"/>
</dbReference>
<dbReference type="AlphaFoldDB" id="A0A0V1IJG0"/>
<comment type="caution">
    <text evidence="1">The sequence shown here is derived from an EMBL/GenBank/DDBJ whole genome shotgun (WGS) entry which is preliminary data.</text>
</comment>
<evidence type="ECO:0000313" key="1">
    <source>
        <dbReference type="EMBL" id="KRZ22357.1"/>
    </source>
</evidence>
<gene>
    <name evidence="1" type="ORF">T02_7896</name>
</gene>
<proteinExistence type="predicted"/>
<reference evidence="1 2" key="1">
    <citation type="submission" date="2015-05" db="EMBL/GenBank/DDBJ databases">
        <title>Evolution of Trichinella species and genotypes.</title>
        <authorList>
            <person name="Korhonen P.K."/>
            <person name="Edoardo P."/>
            <person name="Giuseppe L.R."/>
            <person name="Gasser R.B."/>
        </authorList>
    </citation>
    <scope>NUCLEOTIDE SEQUENCE [LARGE SCALE GENOMIC DNA]</scope>
    <source>
        <strain evidence="1">ISS10</strain>
    </source>
</reference>
<sequence length="36" mass="4229">MDETRKYHPEIPKIQFVWPYEAQEEGRPKCGCFGAS</sequence>
<protein>
    <submittedName>
        <fullName evidence="1">Uncharacterized protein</fullName>
    </submittedName>
</protein>
<name>A0A0V1IJG0_9BILA</name>
<evidence type="ECO:0000313" key="2">
    <source>
        <dbReference type="Proteomes" id="UP000054721"/>
    </source>
</evidence>